<sequence>MNIRFMVKTSQFNGFHLKDDIVLEKEYYESDFENVDNAKYYIYRLETNERDEIMPLSNKIELFTVVNCVYRSDSVYFIEYEKVDEKFSNFYLVKYNFMTNNSKRIYGFKDSIKNYVNGRKQIKIFALNEDNILVQIGLPKRTLSGEFIGLHEYKLYLYNYKERTQIEVVDENLISNGIDTMISYDENMCVLKTGFTLFANPSFQKLDRSEVSIEGVSIVNVSQLISEIMLKKTNIVLNTIDQTYFTKTIPYALVNAGYLIYSKINNETSDETVTFYNLRTKKARTCINRNVRGYNDLTQPSVIGGVPYIKIARKNATQFLNLNKNKIDIEFESSKKIEAITEDIIIVSEPKKSLIGNKNIMNIFRYPAMSVLHTEKANYKDCIYADDGTLYIFVS</sequence>
<keyword evidence="2" id="KW-1185">Reference proteome</keyword>
<protein>
    <submittedName>
        <fullName evidence="1">Uncharacterized protein</fullName>
    </submittedName>
</protein>
<gene>
    <name evidence="1" type="ORF">SAMN02745111_00244</name>
</gene>
<dbReference type="OrthoDB" id="1770432at2"/>
<dbReference type="STRING" id="39495.SAMN02745111_00244"/>
<organism evidence="1 2">
    <name type="scientific">Eubacterium uniforme</name>
    <dbReference type="NCBI Taxonomy" id="39495"/>
    <lineage>
        <taxon>Bacteria</taxon>
        <taxon>Bacillati</taxon>
        <taxon>Bacillota</taxon>
        <taxon>Clostridia</taxon>
        <taxon>Eubacteriales</taxon>
        <taxon>Eubacteriaceae</taxon>
        <taxon>Eubacterium</taxon>
    </lineage>
</organism>
<name>A0A1T4V5T0_9FIRM</name>
<reference evidence="1 2" key="1">
    <citation type="submission" date="2017-02" db="EMBL/GenBank/DDBJ databases">
        <authorList>
            <person name="Peterson S.W."/>
        </authorList>
    </citation>
    <scope>NUCLEOTIDE SEQUENCE [LARGE SCALE GENOMIC DNA]</scope>
    <source>
        <strain evidence="1 2">ATCC 35992</strain>
    </source>
</reference>
<dbReference type="Proteomes" id="UP000190814">
    <property type="component" value="Unassembled WGS sequence"/>
</dbReference>
<evidence type="ECO:0000313" key="1">
    <source>
        <dbReference type="EMBL" id="SKA60313.1"/>
    </source>
</evidence>
<dbReference type="RefSeq" id="WP_078765130.1">
    <property type="nucleotide sequence ID" value="NZ_FUXZ01000002.1"/>
</dbReference>
<evidence type="ECO:0000313" key="2">
    <source>
        <dbReference type="Proteomes" id="UP000190814"/>
    </source>
</evidence>
<dbReference type="AlphaFoldDB" id="A0A1T4V5T0"/>
<dbReference type="EMBL" id="FUXZ01000002">
    <property type="protein sequence ID" value="SKA60313.1"/>
    <property type="molecule type" value="Genomic_DNA"/>
</dbReference>
<proteinExistence type="predicted"/>
<accession>A0A1T4V5T0</accession>